<evidence type="ECO:0000313" key="2">
    <source>
        <dbReference type="EMBL" id="EGG08841.1"/>
    </source>
</evidence>
<dbReference type="KEGG" id="mlr:MELLADRAFT_124217"/>
<dbReference type="Proteomes" id="UP000001072">
    <property type="component" value="Unassembled WGS sequence"/>
</dbReference>
<gene>
    <name evidence="2" type="ORF">MELLADRAFT_124217</name>
</gene>
<dbReference type="HOGENOM" id="CLU_1787240_0_0_1"/>
<dbReference type="EMBL" id="GL883099">
    <property type="protein sequence ID" value="EGG08841.1"/>
    <property type="molecule type" value="Genomic_DNA"/>
</dbReference>
<keyword evidence="1" id="KW-0732">Signal</keyword>
<sequence>MKLDTTIYFMITFLLSNLIQFSKQADPTMLCTQGYAARPKIPNSSSAPVRCADDKSISTYDITQCSQNAPKPPVGMNCLNHYRGAPCEQYALDRPNQPKPFTCYRINKKAKTNPNKAFQCDNINNYMKCTGYASVVCLRSQGCTW</sequence>
<dbReference type="AlphaFoldDB" id="F4RFN4"/>
<proteinExistence type="predicted"/>
<name>F4RFN4_MELLP</name>
<dbReference type="GeneID" id="18926687"/>
<feature type="signal peptide" evidence="1">
    <location>
        <begin position="1"/>
        <end position="25"/>
    </location>
</feature>
<feature type="chain" id="PRO_5003315159" evidence="1">
    <location>
        <begin position="26"/>
        <end position="145"/>
    </location>
</feature>
<dbReference type="OrthoDB" id="10414046at2759"/>
<dbReference type="VEuPathDB" id="FungiDB:MELLADRAFT_124217"/>
<reference evidence="3" key="1">
    <citation type="journal article" date="2011" name="Proc. Natl. Acad. Sci. U.S.A.">
        <title>Obligate biotrophy features unraveled by the genomic analysis of rust fungi.</title>
        <authorList>
            <person name="Duplessis S."/>
            <person name="Cuomo C.A."/>
            <person name="Lin Y.-C."/>
            <person name="Aerts A."/>
            <person name="Tisserant E."/>
            <person name="Veneault-Fourrey C."/>
            <person name="Joly D.L."/>
            <person name="Hacquard S."/>
            <person name="Amselem J."/>
            <person name="Cantarel B.L."/>
            <person name="Chiu R."/>
            <person name="Coutinho P.M."/>
            <person name="Feau N."/>
            <person name="Field M."/>
            <person name="Frey P."/>
            <person name="Gelhaye E."/>
            <person name="Goldberg J."/>
            <person name="Grabherr M.G."/>
            <person name="Kodira C.D."/>
            <person name="Kohler A."/>
            <person name="Kuees U."/>
            <person name="Lindquist E.A."/>
            <person name="Lucas S.M."/>
            <person name="Mago R."/>
            <person name="Mauceli E."/>
            <person name="Morin E."/>
            <person name="Murat C."/>
            <person name="Pangilinan J.L."/>
            <person name="Park R."/>
            <person name="Pearson M."/>
            <person name="Quesneville H."/>
            <person name="Rouhier N."/>
            <person name="Sakthikumar S."/>
            <person name="Salamov A.A."/>
            <person name="Schmutz J."/>
            <person name="Selles B."/>
            <person name="Shapiro H."/>
            <person name="Tanguay P."/>
            <person name="Tuskan G.A."/>
            <person name="Henrissat B."/>
            <person name="Van de Peer Y."/>
            <person name="Rouze P."/>
            <person name="Ellis J.G."/>
            <person name="Dodds P.N."/>
            <person name="Schein J.E."/>
            <person name="Zhong S."/>
            <person name="Hamelin R.C."/>
            <person name="Grigoriev I.V."/>
            <person name="Szabo L.J."/>
            <person name="Martin F."/>
        </authorList>
    </citation>
    <scope>NUCLEOTIDE SEQUENCE [LARGE SCALE GENOMIC DNA]</scope>
    <source>
        <strain evidence="3">98AG31 / pathotype 3-4-7</strain>
    </source>
</reference>
<organism evidence="3">
    <name type="scientific">Melampsora larici-populina (strain 98AG31 / pathotype 3-4-7)</name>
    <name type="common">Poplar leaf rust fungus</name>
    <dbReference type="NCBI Taxonomy" id="747676"/>
    <lineage>
        <taxon>Eukaryota</taxon>
        <taxon>Fungi</taxon>
        <taxon>Dikarya</taxon>
        <taxon>Basidiomycota</taxon>
        <taxon>Pucciniomycotina</taxon>
        <taxon>Pucciniomycetes</taxon>
        <taxon>Pucciniales</taxon>
        <taxon>Melampsoraceae</taxon>
        <taxon>Melampsora</taxon>
    </lineage>
</organism>
<keyword evidence="3" id="KW-1185">Reference proteome</keyword>
<protein>
    <submittedName>
        <fullName evidence="2">Secreted protein</fullName>
    </submittedName>
</protein>
<evidence type="ECO:0000256" key="1">
    <source>
        <dbReference type="SAM" id="SignalP"/>
    </source>
</evidence>
<dbReference type="InParanoid" id="F4RFN4"/>
<dbReference type="RefSeq" id="XP_007407815.1">
    <property type="nucleotide sequence ID" value="XM_007407753.1"/>
</dbReference>
<evidence type="ECO:0000313" key="3">
    <source>
        <dbReference type="Proteomes" id="UP000001072"/>
    </source>
</evidence>
<accession>F4RFN4</accession>